<dbReference type="InterPro" id="IPR021627">
    <property type="entry name" value="Mediator_Med27"/>
</dbReference>
<dbReference type="AlphaFoldDB" id="A0A7M7QZ06"/>
<proteinExistence type="inferred from homology"/>
<keyword evidence="4" id="KW-0804">Transcription</keyword>
<comment type="similarity">
    <text evidence="2">Belongs to the Mediator complex subunit 27 family.</text>
</comment>
<evidence type="ECO:0000256" key="2">
    <source>
        <dbReference type="ARBA" id="ARBA00008048"/>
    </source>
</evidence>
<dbReference type="InParanoid" id="A0A7M7QZ06"/>
<evidence type="ECO:0000256" key="6">
    <source>
        <dbReference type="SAM" id="MobiDB-lite"/>
    </source>
</evidence>
<dbReference type="Pfam" id="PF11571">
    <property type="entry name" value="Med27"/>
    <property type="match status" value="1"/>
</dbReference>
<organism evidence="7 8">
    <name type="scientific">Nasonia vitripennis</name>
    <name type="common">Parasitic wasp</name>
    <dbReference type="NCBI Taxonomy" id="7425"/>
    <lineage>
        <taxon>Eukaryota</taxon>
        <taxon>Metazoa</taxon>
        <taxon>Ecdysozoa</taxon>
        <taxon>Arthropoda</taxon>
        <taxon>Hexapoda</taxon>
        <taxon>Insecta</taxon>
        <taxon>Pterygota</taxon>
        <taxon>Neoptera</taxon>
        <taxon>Endopterygota</taxon>
        <taxon>Hymenoptera</taxon>
        <taxon>Apocrita</taxon>
        <taxon>Proctotrupomorpha</taxon>
        <taxon>Chalcidoidea</taxon>
        <taxon>Pteromalidae</taxon>
        <taxon>Pteromalinae</taxon>
        <taxon>Nasonia</taxon>
    </lineage>
</organism>
<dbReference type="OrthoDB" id="1868004at2759"/>
<dbReference type="EnsemblMetazoa" id="XM_016986455">
    <property type="protein sequence ID" value="XP_016841944"/>
    <property type="gene ID" value="LOC100114923"/>
</dbReference>
<dbReference type="GO" id="GO:0016592">
    <property type="term" value="C:mediator complex"/>
    <property type="evidence" value="ECO:0007669"/>
    <property type="project" value="InterPro"/>
</dbReference>
<keyword evidence="5" id="KW-0539">Nucleus</keyword>
<dbReference type="OMA" id="FHEDCRN"/>
<keyword evidence="8" id="KW-1185">Reference proteome</keyword>
<evidence type="ECO:0000313" key="7">
    <source>
        <dbReference type="EnsemblMetazoa" id="XP_032455988"/>
    </source>
</evidence>
<evidence type="ECO:0000256" key="4">
    <source>
        <dbReference type="ARBA" id="ARBA00023163"/>
    </source>
</evidence>
<reference evidence="7" key="1">
    <citation type="submission" date="2021-01" db="UniProtKB">
        <authorList>
            <consortium name="EnsemblMetazoa"/>
        </authorList>
    </citation>
    <scope>IDENTIFICATION</scope>
</reference>
<evidence type="ECO:0000256" key="3">
    <source>
        <dbReference type="ARBA" id="ARBA00023015"/>
    </source>
</evidence>
<name>A0A7M7QZ06_NASVI</name>
<evidence type="ECO:0000313" key="8">
    <source>
        <dbReference type="Proteomes" id="UP000002358"/>
    </source>
</evidence>
<dbReference type="PANTHER" id="PTHR13130">
    <property type="entry name" value="34 KDA TRANSCRIPTIONAL CO-ACTIVATOR-RELATED"/>
    <property type="match status" value="1"/>
</dbReference>
<feature type="region of interest" description="Disordered" evidence="6">
    <location>
        <begin position="121"/>
        <end position="148"/>
    </location>
</feature>
<dbReference type="KEGG" id="nvi:100114923"/>
<dbReference type="PANTHER" id="PTHR13130:SF4">
    <property type="entry name" value="MEDIATOR OF RNA POLYMERASE II TRANSCRIPTION SUBUNIT 27"/>
    <property type="match status" value="1"/>
</dbReference>
<dbReference type="SMR" id="A0A7M7QZ06"/>
<dbReference type="EnsemblMetazoa" id="XM_031928831">
    <property type="protein sequence ID" value="XP_031784691"/>
    <property type="gene ID" value="LOC100114923"/>
</dbReference>
<dbReference type="GO" id="GO:0003713">
    <property type="term" value="F:transcription coactivator activity"/>
    <property type="evidence" value="ECO:0007669"/>
    <property type="project" value="TreeGrafter"/>
</dbReference>
<evidence type="ECO:0000256" key="5">
    <source>
        <dbReference type="ARBA" id="ARBA00023242"/>
    </source>
</evidence>
<protein>
    <recommendedName>
        <fullName evidence="9">Mediator of RNA polymerase II transcription subunit 27</fullName>
    </recommendedName>
</protein>
<dbReference type="Proteomes" id="UP000002358">
    <property type="component" value="Chromosome 1"/>
</dbReference>
<dbReference type="FunCoup" id="A0A7M7QZ06">
    <property type="interactions" value="1829"/>
</dbReference>
<evidence type="ECO:0000256" key="1">
    <source>
        <dbReference type="ARBA" id="ARBA00004123"/>
    </source>
</evidence>
<gene>
    <name evidence="7" type="primary">100114923</name>
</gene>
<keyword evidence="3" id="KW-0805">Transcription regulation</keyword>
<evidence type="ECO:0008006" key="9">
    <source>
        <dbReference type="Google" id="ProtNLM"/>
    </source>
</evidence>
<sequence>MEQLQTALSALKVLRSSVGQVFYSLANGIRADHGEENKENKYLLELQELLTTVGTNLRDVEQAVNSLNPPPGPFNLGNTAYLAQETTQDRQALYGTLVNVYKWTDKAHEYSNVAHQILSQNSLKRSSMSSNRAKRSRVQAGAHNSPPQQVDQVMASFDRLYSDMSITITRPYTSNAVIHVTLGHVLKAIIAFKGLMMERVVIKGYNEELDLWTESRYKVFQRVTDHAHAAMLHFYNPNFPELTLKSFFAWFHSFISLFNDPCKRCGLYLHSALPPTWRDPKSLGPYHFECKP</sequence>
<dbReference type="GO" id="GO:0006357">
    <property type="term" value="P:regulation of transcription by RNA polymerase II"/>
    <property type="evidence" value="ECO:0007669"/>
    <property type="project" value="TreeGrafter"/>
</dbReference>
<accession>A0A7M7QZ06</accession>
<comment type="subcellular location">
    <subcellularLocation>
        <location evidence="1">Nucleus</location>
    </subcellularLocation>
</comment>
<dbReference type="EnsemblMetazoa" id="XM_032600097">
    <property type="protein sequence ID" value="XP_032455988"/>
    <property type="gene ID" value="LOC100114923"/>
</dbReference>
<feature type="compositionally biased region" description="Polar residues" evidence="6">
    <location>
        <begin position="121"/>
        <end position="131"/>
    </location>
</feature>